<feature type="compositionally biased region" description="Polar residues" evidence="1">
    <location>
        <begin position="281"/>
        <end position="296"/>
    </location>
</feature>
<keyword evidence="3" id="KW-1185">Reference proteome</keyword>
<gene>
    <name evidence="2" type="ORF">LANO_0C01530G</name>
</gene>
<dbReference type="GO" id="GO:0062026">
    <property type="term" value="P:negative regulation of SCF-dependent proteasomal ubiquitin-dependent catabolic process"/>
    <property type="evidence" value="ECO:0007669"/>
    <property type="project" value="TreeGrafter"/>
</dbReference>
<evidence type="ECO:0000313" key="3">
    <source>
        <dbReference type="Proteomes" id="UP000189911"/>
    </source>
</evidence>
<dbReference type="Proteomes" id="UP000189911">
    <property type="component" value="Chromosome C"/>
</dbReference>
<proteinExistence type="predicted"/>
<feature type="region of interest" description="Disordered" evidence="1">
    <location>
        <begin position="266"/>
        <end position="311"/>
    </location>
</feature>
<accession>A0A1G4J4F4</accession>
<evidence type="ECO:0000313" key="2">
    <source>
        <dbReference type="EMBL" id="SCU84501.1"/>
    </source>
</evidence>
<dbReference type="PANTHER" id="PTHR46588:SF1">
    <property type="entry name" value="SERINE_THREONINE_TYROSINE-INTERACTING PROTEIN"/>
    <property type="match status" value="1"/>
</dbReference>
<evidence type="ECO:0000256" key="1">
    <source>
        <dbReference type="SAM" id="MobiDB-lite"/>
    </source>
</evidence>
<dbReference type="EMBL" id="LT598446">
    <property type="protein sequence ID" value="SCU84501.1"/>
    <property type="molecule type" value="Genomic_DNA"/>
</dbReference>
<protein>
    <submittedName>
        <fullName evidence="2">LANO_0C01530g1_1</fullName>
    </submittedName>
</protein>
<dbReference type="PANTHER" id="PTHR46588">
    <property type="entry name" value="SERINE/THREONINE/TYROSINE-INTERACTING PROTEIN"/>
    <property type="match status" value="1"/>
</dbReference>
<dbReference type="Gene3D" id="3.90.190.10">
    <property type="entry name" value="Protein tyrosine phosphatase superfamily"/>
    <property type="match status" value="1"/>
</dbReference>
<dbReference type="GO" id="GO:0070372">
    <property type="term" value="P:regulation of ERK1 and ERK2 cascade"/>
    <property type="evidence" value="ECO:0007669"/>
    <property type="project" value="TreeGrafter"/>
</dbReference>
<dbReference type="OrthoDB" id="4069549at2759"/>
<reference evidence="3" key="1">
    <citation type="submission" date="2016-03" db="EMBL/GenBank/DDBJ databases">
        <authorList>
            <person name="Devillers Hugo."/>
        </authorList>
    </citation>
    <scope>NUCLEOTIDE SEQUENCE [LARGE SCALE GENOMIC DNA]</scope>
</reference>
<dbReference type="InterPro" id="IPR029021">
    <property type="entry name" value="Prot-tyrosine_phosphatase-like"/>
</dbReference>
<dbReference type="AlphaFoldDB" id="A0A1G4J4F4"/>
<sequence length="311" mass="34672">MSFQNQFVVASCKNQLIPQQLTNNVFFGPLNTLSQLDFLQTHNIKFFVAVGIPTSRVAQYCKSMSAEHCLVVNFDSEFSPQTMLSQSDLDLTSQYCQTQSMSLELLRSRVAAQTATYYNSDRGLTPQPELDQTLYHSANNYNCNVITAEGISKFETFNDLLTLFKLSNSGNVLVFSSSGNDQELVALLISHILQNNTETSLMEAFQYIRSLRPSIASIQPDSIFWCQGLTEFADRIRLQTTFSQNNDNSMNLSVSSNPGSIAAKRRTLVSSDDEDDYSDSTNITVGSFQPDRSASGTPKARKIGTRLPDMY</sequence>
<dbReference type="GO" id="GO:0005737">
    <property type="term" value="C:cytoplasm"/>
    <property type="evidence" value="ECO:0007669"/>
    <property type="project" value="TreeGrafter"/>
</dbReference>
<dbReference type="GO" id="GO:1990444">
    <property type="term" value="F:F-box domain binding"/>
    <property type="evidence" value="ECO:0007669"/>
    <property type="project" value="TreeGrafter"/>
</dbReference>
<organism evidence="2 3">
    <name type="scientific">Lachancea nothofagi CBS 11611</name>
    <dbReference type="NCBI Taxonomy" id="1266666"/>
    <lineage>
        <taxon>Eukaryota</taxon>
        <taxon>Fungi</taxon>
        <taxon>Dikarya</taxon>
        <taxon>Ascomycota</taxon>
        <taxon>Saccharomycotina</taxon>
        <taxon>Saccharomycetes</taxon>
        <taxon>Saccharomycetales</taxon>
        <taxon>Saccharomycetaceae</taxon>
        <taxon>Lachancea</taxon>
    </lineage>
</organism>
<name>A0A1G4J4F4_9SACH</name>
<dbReference type="InterPro" id="IPR052449">
    <property type="entry name" value="STYX-Interacting_Phosphatase"/>
</dbReference>
<dbReference type="GO" id="GO:0005654">
    <property type="term" value="C:nucleoplasm"/>
    <property type="evidence" value="ECO:0007669"/>
    <property type="project" value="TreeGrafter"/>
</dbReference>